<feature type="region of interest" description="Disordered" evidence="17">
    <location>
        <begin position="270"/>
        <end position="371"/>
    </location>
</feature>
<feature type="transmembrane region" description="Helical" evidence="18">
    <location>
        <begin position="223"/>
        <end position="247"/>
    </location>
</feature>
<feature type="transmembrane region" description="Helical" evidence="18">
    <location>
        <begin position="108"/>
        <end position="129"/>
    </location>
</feature>
<comment type="function">
    <text evidence="11">Required for the insertion and/or proper folding and/or complex formation of integral membrane proteins into the membrane. Involved in integration of membrane proteins that insert both dependently and independently of the Sec translocase complex, as well as at least some lipoproteins. Aids folding of multispanning membrane proteins.</text>
</comment>
<dbReference type="GO" id="GO:0032977">
    <property type="term" value="F:membrane insertase activity"/>
    <property type="evidence" value="ECO:0007669"/>
    <property type="project" value="InterPro"/>
</dbReference>
<reference evidence="20 21" key="1">
    <citation type="submission" date="2016-10" db="EMBL/GenBank/DDBJ databases">
        <authorList>
            <person name="de Groot N.N."/>
        </authorList>
    </citation>
    <scope>NUCLEOTIDE SEQUENCE [LARGE SCALE GENOMIC DNA]</scope>
    <source>
        <strain evidence="20 21">CGMCC 1.11147</strain>
    </source>
</reference>
<evidence type="ECO:0000256" key="8">
    <source>
        <dbReference type="ARBA" id="ARBA00022989"/>
    </source>
</evidence>
<feature type="transmembrane region" description="Helical" evidence="18">
    <location>
        <begin position="41"/>
        <end position="63"/>
    </location>
</feature>
<evidence type="ECO:0000256" key="15">
    <source>
        <dbReference type="ARBA" id="ARBA00033342"/>
    </source>
</evidence>
<dbReference type="InterPro" id="IPR028055">
    <property type="entry name" value="YidC/Oxa/ALB_C"/>
</dbReference>
<comment type="subunit">
    <text evidence="12">Interacts with the Sec translocase complex via SecD. Specifically interacts with transmembrane segments of nascent integral membrane proteins during membrane integration.</text>
</comment>
<feature type="domain" description="Membrane insertase YidC/Oxa/ALB C-terminal" evidence="19">
    <location>
        <begin position="43"/>
        <end position="262"/>
    </location>
</feature>
<evidence type="ECO:0000256" key="1">
    <source>
        <dbReference type="ARBA" id="ARBA00004651"/>
    </source>
</evidence>
<evidence type="ECO:0000256" key="2">
    <source>
        <dbReference type="ARBA" id="ARBA00010527"/>
    </source>
</evidence>
<evidence type="ECO:0000313" key="20">
    <source>
        <dbReference type="EMBL" id="SDN71841.1"/>
    </source>
</evidence>
<keyword evidence="5" id="KW-1003">Cell membrane</keyword>
<dbReference type="AlphaFoldDB" id="A0A1H0DPC8"/>
<dbReference type="GO" id="GO:0051205">
    <property type="term" value="P:protein insertion into membrane"/>
    <property type="evidence" value="ECO:0007669"/>
    <property type="project" value="TreeGrafter"/>
</dbReference>
<keyword evidence="9 18" id="KW-0472">Membrane</keyword>
<feature type="compositionally biased region" description="Basic and acidic residues" evidence="17">
    <location>
        <begin position="301"/>
        <end position="312"/>
    </location>
</feature>
<evidence type="ECO:0000256" key="18">
    <source>
        <dbReference type="SAM" id="Phobius"/>
    </source>
</evidence>
<dbReference type="GO" id="GO:0015031">
    <property type="term" value="P:protein transport"/>
    <property type="evidence" value="ECO:0007669"/>
    <property type="project" value="UniProtKB-KW"/>
</dbReference>
<keyword evidence="21" id="KW-1185">Reference proteome</keyword>
<comment type="similarity">
    <text evidence="2">Belongs to the OXA1/ALB3/YidC family. Type 1 subfamily.</text>
</comment>
<dbReference type="PANTHER" id="PTHR12428">
    <property type="entry name" value="OXA1"/>
    <property type="match status" value="1"/>
</dbReference>
<dbReference type="CDD" id="cd20070">
    <property type="entry name" value="5TM_YidC_Alb3"/>
    <property type="match status" value="1"/>
</dbReference>
<dbReference type="RefSeq" id="WP_091025261.1">
    <property type="nucleotide sequence ID" value="NZ_BKAE01000013.1"/>
</dbReference>
<sequence>MGIFGDIGSFIMTPLYYAISAILLAWHWVFTHIGLDPEGGLAWALSIIGLTLVIRVALIPLFVKQIKSSRNMQLIQPKVKELQKKYGHDRERLAQETMKLYKDTGTNPFASCLPILLQMPIFFALFRLLDQAAKKGTAHGFLTEDLAAKFGKSEIFGAIPISDSFWGARTWGGNPDANGLVMAVALVLVLSMTATTFTTQRQLMSKNMPADALSGPYAQQQKMLLYILPVAFGLGGVAFPIGVLLYWTTSNLWTMGQQFYVIRNNPAPGTPAAQAKLDRDKAKALKHGKPLVAEAEPEPEVETRPAVREQPKRLTKAQRQAQLRQQQKSQAAQKRQGQQRQQKQGQQGQGKQAGKAPEPKTDQNKDKGDTP</sequence>
<evidence type="ECO:0000256" key="13">
    <source>
        <dbReference type="ARBA" id="ARBA00031538"/>
    </source>
</evidence>
<dbReference type="NCBIfam" id="NF002350">
    <property type="entry name" value="PRK01315.1"/>
    <property type="match status" value="1"/>
</dbReference>
<evidence type="ECO:0000256" key="14">
    <source>
        <dbReference type="ARBA" id="ARBA00033245"/>
    </source>
</evidence>
<protein>
    <recommendedName>
        <fullName evidence="3">Membrane protein insertase YidC</fullName>
    </recommendedName>
    <alternativeName>
        <fullName evidence="15">Foldase YidC</fullName>
    </alternativeName>
    <alternativeName>
        <fullName evidence="14">Membrane integrase YidC</fullName>
    </alternativeName>
    <alternativeName>
        <fullName evidence="13">Membrane protein YidC</fullName>
    </alternativeName>
</protein>
<evidence type="ECO:0000256" key="5">
    <source>
        <dbReference type="ARBA" id="ARBA00022475"/>
    </source>
</evidence>
<keyword evidence="7" id="KW-0653">Protein transport</keyword>
<dbReference type="Proteomes" id="UP000199004">
    <property type="component" value="Unassembled WGS sequence"/>
</dbReference>
<feature type="transmembrane region" description="Helical" evidence="18">
    <location>
        <begin position="179"/>
        <end position="198"/>
    </location>
</feature>
<dbReference type="GO" id="GO:0005886">
    <property type="term" value="C:plasma membrane"/>
    <property type="evidence" value="ECO:0007669"/>
    <property type="project" value="UniProtKB-SubCell"/>
</dbReference>
<evidence type="ECO:0000256" key="11">
    <source>
        <dbReference type="ARBA" id="ARBA00025034"/>
    </source>
</evidence>
<feature type="transmembrane region" description="Helical" evidence="18">
    <location>
        <begin position="7"/>
        <end position="29"/>
    </location>
</feature>
<dbReference type="PANTHER" id="PTHR12428:SF65">
    <property type="entry name" value="CYTOCHROME C OXIDASE ASSEMBLY PROTEIN COX18, MITOCHONDRIAL"/>
    <property type="match status" value="1"/>
</dbReference>
<evidence type="ECO:0000256" key="3">
    <source>
        <dbReference type="ARBA" id="ARBA00015325"/>
    </source>
</evidence>
<accession>A0A1H0DPC8</accession>
<evidence type="ECO:0000256" key="10">
    <source>
        <dbReference type="ARBA" id="ARBA00023186"/>
    </source>
</evidence>
<keyword evidence="10" id="KW-0143">Chaperone</keyword>
<evidence type="ECO:0000259" key="19">
    <source>
        <dbReference type="Pfam" id="PF02096"/>
    </source>
</evidence>
<dbReference type="OrthoDB" id="9780552at2"/>
<feature type="compositionally biased region" description="Low complexity" evidence="17">
    <location>
        <begin position="317"/>
        <end position="356"/>
    </location>
</feature>
<dbReference type="InterPro" id="IPR001708">
    <property type="entry name" value="YidC/ALB3/OXA1/COX18"/>
</dbReference>
<dbReference type="EMBL" id="FNIC01000004">
    <property type="protein sequence ID" value="SDN71841.1"/>
    <property type="molecule type" value="Genomic_DNA"/>
</dbReference>
<evidence type="ECO:0000256" key="4">
    <source>
        <dbReference type="ARBA" id="ARBA00022448"/>
    </source>
</evidence>
<organism evidence="20 21">
    <name type="scientific">Nocardioides szechwanensis</name>
    <dbReference type="NCBI Taxonomy" id="1005944"/>
    <lineage>
        <taxon>Bacteria</taxon>
        <taxon>Bacillati</taxon>
        <taxon>Actinomycetota</taxon>
        <taxon>Actinomycetes</taxon>
        <taxon>Propionibacteriales</taxon>
        <taxon>Nocardioidaceae</taxon>
        <taxon>Nocardioides</taxon>
    </lineage>
</organism>
<dbReference type="InterPro" id="IPR047196">
    <property type="entry name" value="YidC_ALB_C"/>
</dbReference>
<keyword evidence="8 18" id="KW-1133">Transmembrane helix</keyword>
<gene>
    <name evidence="20" type="ORF">SAMN05192576_2626</name>
</gene>
<evidence type="ECO:0000256" key="16">
    <source>
        <dbReference type="RuleBase" id="RU003945"/>
    </source>
</evidence>
<evidence type="ECO:0000256" key="7">
    <source>
        <dbReference type="ARBA" id="ARBA00022927"/>
    </source>
</evidence>
<evidence type="ECO:0000256" key="17">
    <source>
        <dbReference type="SAM" id="MobiDB-lite"/>
    </source>
</evidence>
<dbReference type="Pfam" id="PF02096">
    <property type="entry name" value="60KD_IMP"/>
    <property type="match status" value="1"/>
</dbReference>
<proteinExistence type="inferred from homology"/>
<feature type="compositionally biased region" description="Basic and acidic residues" evidence="17">
    <location>
        <begin position="357"/>
        <end position="371"/>
    </location>
</feature>
<evidence type="ECO:0000256" key="6">
    <source>
        <dbReference type="ARBA" id="ARBA00022692"/>
    </source>
</evidence>
<evidence type="ECO:0000313" key="21">
    <source>
        <dbReference type="Proteomes" id="UP000199004"/>
    </source>
</evidence>
<comment type="subcellular location">
    <subcellularLocation>
        <location evidence="1">Cell membrane</location>
        <topology evidence="1">Multi-pass membrane protein</topology>
    </subcellularLocation>
    <subcellularLocation>
        <location evidence="16">Membrane</location>
        <topology evidence="16">Multi-pass membrane protein</topology>
    </subcellularLocation>
</comment>
<keyword evidence="4" id="KW-0813">Transport</keyword>
<keyword evidence="6 16" id="KW-0812">Transmembrane</keyword>
<name>A0A1H0DPC8_9ACTN</name>
<dbReference type="STRING" id="1005944.SAMN05192576_2626"/>
<evidence type="ECO:0000256" key="9">
    <source>
        <dbReference type="ARBA" id="ARBA00023136"/>
    </source>
</evidence>
<evidence type="ECO:0000256" key="12">
    <source>
        <dbReference type="ARBA" id="ARBA00026028"/>
    </source>
</evidence>
<dbReference type="NCBIfam" id="TIGR03592">
    <property type="entry name" value="yidC_oxa1_cterm"/>
    <property type="match status" value="1"/>
</dbReference>